<name>A0A9D4LFW0_DREPO</name>
<reference evidence="1" key="1">
    <citation type="journal article" date="2019" name="bioRxiv">
        <title>The Genome of the Zebra Mussel, Dreissena polymorpha: A Resource for Invasive Species Research.</title>
        <authorList>
            <person name="McCartney M.A."/>
            <person name="Auch B."/>
            <person name="Kono T."/>
            <person name="Mallez S."/>
            <person name="Zhang Y."/>
            <person name="Obille A."/>
            <person name="Becker A."/>
            <person name="Abrahante J.E."/>
            <person name="Garbe J."/>
            <person name="Badalamenti J.P."/>
            <person name="Herman A."/>
            <person name="Mangelson H."/>
            <person name="Liachko I."/>
            <person name="Sullivan S."/>
            <person name="Sone E.D."/>
            <person name="Koren S."/>
            <person name="Silverstein K.A.T."/>
            <person name="Beckman K.B."/>
            <person name="Gohl D.M."/>
        </authorList>
    </citation>
    <scope>NUCLEOTIDE SEQUENCE</scope>
    <source>
        <strain evidence="1">Duluth1</strain>
        <tissue evidence="1">Whole animal</tissue>
    </source>
</reference>
<gene>
    <name evidence="1" type="ORF">DPMN_100395</name>
</gene>
<dbReference type="Proteomes" id="UP000828390">
    <property type="component" value="Unassembled WGS sequence"/>
</dbReference>
<keyword evidence="2" id="KW-1185">Reference proteome</keyword>
<organism evidence="1 2">
    <name type="scientific">Dreissena polymorpha</name>
    <name type="common">Zebra mussel</name>
    <name type="synonym">Mytilus polymorpha</name>
    <dbReference type="NCBI Taxonomy" id="45954"/>
    <lineage>
        <taxon>Eukaryota</taxon>
        <taxon>Metazoa</taxon>
        <taxon>Spiralia</taxon>
        <taxon>Lophotrochozoa</taxon>
        <taxon>Mollusca</taxon>
        <taxon>Bivalvia</taxon>
        <taxon>Autobranchia</taxon>
        <taxon>Heteroconchia</taxon>
        <taxon>Euheterodonta</taxon>
        <taxon>Imparidentia</taxon>
        <taxon>Neoheterodontei</taxon>
        <taxon>Myida</taxon>
        <taxon>Dreissenoidea</taxon>
        <taxon>Dreissenidae</taxon>
        <taxon>Dreissena</taxon>
    </lineage>
</organism>
<proteinExistence type="predicted"/>
<protein>
    <submittedName>
        <fullName evidence="1">Uncharacterized protein</fullName>
    </submittedName>
</protein>
<dbReference type="AlphaFoldDB" id="A0A9D4LFW0"/>
<accession>A0A9D4LFW0</accession>
<comment type="caution">
    <text evidence="1">The sequence shown here is derived from an EMBL/GenBank/DDBJ whole genome shotgun (WGS) entry which is preliminary data.</text>
</comment>
<reference evidence="1" key="2">
    <citation type="submission" date="2020-11" db="EMBL/GenBank/DDBJ databases">
        <authorList>
            <person name="McCartney M.A."/>
            <person name="Auch B."/>
            <person name="Kono T."/>
            <person name="Mallez S."/>
            <person name="Becker A."/>
            <person name="Gohl D.M."/>
            <person name="Silverstein K.A.T."/>
            <person name="Koren S."/>
            <person name="Bechman K.B."/>
            <person name="Herman A."/>
            <person name="Abrahante J.E."/>
            <person name="Garbe J."/>
        </authorList>
    </citation>
    <scope>NUCLEOTIDE SEQUENCE</scope>
    <source>
        <strain evidence="1">Duluth1</strain>
        <tissue evidence="1">Whole animal</tissue>
    </source>
</reference>
<evidence type="ECO:0000313" key="1">
    <source>
        <dbReference type="EMBL" id="KAH3857780.1"/>
    </source>
</evidence>
<evidence type="ECO:0000313" key="2">
    <source>
        <dbReference type="Proteomes" id="UP000828390"/>
    </source>
</evidence>
<dbReference type="EMBL" id="JAIWYP010000003">
    <property type="protein sequence ID" value="KAH3857780.1"/>
    <property type="molecule type" value="Genomic_DNA"/>
</dbReference>
<sequence>MLTDEEISDFVEGKTYCKRNKIGCGNFHSLVKRNTANRNSESGEHSCSSA</sequence>